<gene>
    <name evidence="2" type="ORF">OFUS_LOCUS11901</name>
</gene>
<name>A0A8S4P0A4_OWEFU</name>
<feature type="region of interest" description="Disordered" evidence="1">
    <location>
        <begin position="1"/>
        <end position="73"/>
    </location>
</feature>
<feature type="compositionally biased region" description="Polar residues" evidence="1">
    <location>
        <begin position="50"/>
        <end position="73"/>
    </location>
</feature>
<reference evidence="2" key="1">
    <citation type="submission" date="2022-03" db="EMBL/GenBank/DDBJ databases">
        <authorList>
            <person name="Martin C."/>
        </authorList>
    </citation>
    <scope>NUCLEOTIDE SEQUENCE</scope>
</reference>
<feature type="non-terminal residue" evidence="2">
    <location>
        <position position="1"/>
    </location>
</feature>
<sequence>NKEPRDTSVRQISDSEEPRDTSARHIPYNKEPIDTSAQQISDNEEPIDTSAEQISDSEGPTDTSAQRNNNVNSDVLYPEEDFFQTLVESDDTDAVYSGDVIKLLSEIDETVAESYYY</sequence>
<accession>A0A8S4P0A4</accession>
<evidence type="ECO:0000313" key="3">
    <source>
        <dbReference type="Proteomes" id="UP000749559"/>
    </source>
</evidence>
<organism evidence="2 3">
    <name type="scientific">Owenia fusiformis</name>
    <name type="common">Polychaete worm</name>
    <dbReference type="NCBI Taxonomy" id="6347"/>
    <lineage>
        <taxon>Eukaryota</taxon>
        <taxon>Metazoa</taxon>
        <taxon>Spiralia</taxon>
        <taxon>Lophotrochozoa</taxon>
        <taxon>Annelida</taxon>
        <taxon>Polychaeta</taxon>
        <taxon>Sedentaria</taxon>
        <taxon>Canalipalpata</taxon>
        <taxon>Sabellida</taxon>
        <taxon>Oweniida</taxon>
        <taxon>Oweniidae</taxon>
        <taxon>Owenia</taxon>
    </lineage>
</organism>
<evidence type="ECO:0000256" key="1">
    <source>
        <dbReference type="SAM" id="MobiDB-lite"/>
    </source>
</evidence>
<comment type="caution">
    <text evidence="2">The sequence shown here is derived from an EMBL/GenBank/DDBJ whole genome shotgun (WGS) entry which is preliminary data.</text>
</comment>
<proteinExistence type="predicted"/>
<keyword evidence="3" id="KW-1185">Reference proteome</keyword>
<dbReference type="AlphaFoldDB" id="A0A8S4P0A4"/>
<evidence type="ECO:0000313" key="2">
    <source>
        <dbReference type="EMBL" id="CAH1785901.1"/>
    </source>
</evidence>
<protein>
    <submittedName>
        <fullName evidence="2">Uncharacterized protein</fullName>
    </submittedName>
</protein>
<dbReference type="Proteomes" id="UP000749559">
    <property type="component" value="Unassembled WGS sequence"/>
</dbReference>
<dbReference type="EMBL" id="CAIIXF020000006">
    <property type="protein sequence ID" value="CAH1785901.1"/>
    <property type="molecule type" value="Genomic_DNA"/>
</dbReference>